<accession>A0A2H6K6T2</accession>
<reference evidence="1 2" key="1">
    <citation type="journal article" date="2017" name="BMC Genomics">
        <title>Whole-genome assembly of Babesia ovata and comparative genomics between closely related pathogens.</title>
        <authorList>
            <person name="Yamagishi J."/>
            <person name="Asada M."/>
            <person name="Hakimi H."/>
            <person name="Tanaka T.Q."/>
            <person name="Sugimoto C."/>
            <person name="Kawazu S."/>
        </authorList>
    </citation>
    <scope>NUCLEOTIDE SEQUENCE [LARGE SCALE GENOMIC DNA]</scope>
    <source>
        <strain evidence="1 2">Miyake</strain>
    </source>
</reference>
<sequence>MFAVVLPIMESNFLIATRSNNSNGETSLFIDSLKQSANRCAKREELPYTPAKYLPVASARELVEMAMSFKARSVTRARSRCPMSPECMSGARLYDAPDTVINQILDVGFHQESLAAMSIEVQNFNASMSGYVSEAALARETIDVD</sequence>
<name>A0A2H6K6T2_9APIC</name>
<comment type="caution">
    <text evidence="1">The sequence shown here is derived from an EMBL/GenBank/DDBJ whole genome shotgun (WGS) entry which is preliminary data.</text>
</comment>
<evidence type="ECO:0000313" key="1">
    <source>
        <dbReference type="EMBL" id="GBE58689.1"/>
    </source>
</evidence>
<dbReference type="EMBL" id="BDSA01000001">
    <property type="protein sequence ID" value="GBE58689.1"/>
    <property type="molecule type" value="Genomic_DNA"/>
</dbReference>
<gene>
    <name evidence="1" type="ORF">BOVATA_001820</name>
</gene>
<dbReference type="RefSeq" id="XP_028864932.1">
    <property type="nucleotide sequence ID" value="XM_029009099.1"/>
</dbReference>
<dbReference type="GeneID" id="39872459"/>
<dbReference type="Proteomes" id="UP000236319">
    <property type="component" value="Unassembled WGS sequence"/>
</dbReference>
<evidence type="ECO:0000313" key="2">
    <source>
        <dbReference type="Proteomes" id="UP000236319"/>
    </source>
</evidence>
<dbReference type="VEuPathDB" id="PiroplasmaDB:BOVATA_001820"/>
<protein>
    <submittedName>
        <fullName evidence="1">Uncharacterized protein</fullName>
    </submittedName>
</protein>
<organism evidence="1 2">
    <name type="scientific">Babesia ovata</name>
    <dbReference type="NCBI Taxonomy" id="189622"/>
    <lineage>
        <taxon>Eukaryota</taxon>
        <taxon>Sar</taxon>
        <taxon>Alveolata</taxon>
        <taxon>Apicomplexa</taxon>
        <taxon>Aconoidasida</taxon>
        <taxon>Piroplasmida</taxon>
        <taxon>Babesiidae</taxon>
        <taxon>Babesia</taxon>
    </lineage>
</organism>
<dbReference type="AlphaFoldDB" id="A0A2H6K6T2"/>
<proteinExistence type="predicted"/>
<keyword evidence="2" id="KW-1185">Reference proteome</keyword>